<dbReference type="Proteomes" id="UP000280685">
    <property type="component" value="Chromosome 2"/>
</dbReference>
<feature type="transmembrane region" description="Helical" evidence="1">
    <location>
        <begin position="67"/>
        <end position="89"/>
    </location>
</feature>
<keyword evidence="1" id="KW-0812">Transmembrane</keyword>
<proteinExistence type="predicted"/>
<keyword evidence="1" id="KW-0472">Membrane</keyword>
<gene>
    <name evidence="2" type="ORF">PODCO_200785</name>
</gene>
<reference evidence="2" key="1">
    <citation type="submission" date="2018-02" db="EMBL/GenBank/DDBJ databases">
        <authorList>
            <person name="Silar P."/>
        </authorList>
    </citation>
    <scope>NUCLEOTIDE SEQUENCE [LARGE SCALE GENOMIC DNA]</scope>
    <source>
        <strain evidence="2">T</strain>
    </source>
</reference>
<dbReference type="InterPro" id="IPR021514">
    <property type="entry name" value="DUF3176"/>
</dbReference>
<protein>
    <submittedName>
        <fullName evidence="2">Uncharacterized protein</fullName>
    </submittedName>
</protein>
<keyword evidence="1" id="KW-1133">Transmembrane helix</keyword>
<name>A0ABY6S0T4_PODCO</name>
<accession>A0ABY6S0T4</accession>
<dbReference type="EMBL" id="LR026965">
    <property type="protein sequence ID" value="VBB75100.1"/>
    <property type="molecule type" value="Genomic_DNA"/>
</dbReference>
<keyword evidence="3" id="KW-1185">Reference proteome</keyword>
<evidence type="ECO:0000313" key="3">
    <source>
        <dbReference type="Proteomes" id="UP000280685"/>
    </source>
</evidence>
<feature type="transmembrane region" description="Helical" evidence="1">
    <location>
        <begin position="109"/>
        <end position="129"/>
    </location>
</feature>
<dbReference type="Pfam" id="PF11374">
    <property type="entry name" value="DUF3176"/>
    <property type="match status" value="1"/>
</dbReference>
<sequence>MAQNTTPHEKSPNIDMIHHASLRSLGTMLPGPIEASSMVFLPASPHNSPATVTLSAKRPVSKLRTAVINWGQELASIAFSLCLWLPIIIGRLHVYDGRPLADWPLPITLNALIAFISTACRTAFIFSLVQALAQQRWDWYESPRSLGDFSVFMRLREEYGEV</sequence>
<dbReference type="PANTHER" id="PTHR35394">
    <property type="entry name" value="DUF3176 DOMAIN-CONTAINING PROTEIN"/>
    <property type="match status" value="1"/>
</dbReference>
<organism evidence="2 3">
    <name type="scientific">Podospora comata</name>
    <dbReference type="NCBI Taxonomy" id="48703"/>
    <lineage>
        <taxon>Eukaryota</taxon>
        <taxon>Fungi</taxon>
        <taxon>Dikarya</taxon>
        <taxon>Ascomycota</taxon>
        <taxon>Pezizomycotina</taxon>
        <taxon>Sordariomycetes</taxon>
        <taxon>Sordariomycetidae</taxon>
        <taxon>Sordariales</taxon>
        <taxon>Podosporaceae</taxon>
        <taxon>Podospora</taxon>
    </lineage>
</organism>
<evidence type="ECO:0000256" key="1">
    <source>
        <dbReference type="SAM" id="Phobius"/>
    </source>
</evidence>
<dbReference type="PANTHER" id="PTHR35394:SF5">
    <property type="entry name" value="DUF3176 DOMAIN-CONTAINING PROTEIN"/>
    <property type="match status" value="1"/>
</dbReference>
<evidence type="ECO:0000313" key="2">
    <source>
        <dbReference type="EMBL" id="VBB75100.1"/>
    </source>
</evidence>